<keyword evidence="4 10" id="KW-0963">Cytoplasm</keyword>
<feature type="binding site" evidence="10">
    <location>
        <position position="34"/>
    </location>
    <ligand>
        <name>Mn(2+)</name>
        <dbReference type="ChEBI" id="CHEBI:29035"/>
    </ligand>
</feature>
<sequence length="204" mass="22339">MQTLSVVEQESTESVVLCGPDGSAAGQMLKRDVHHAETPLHLAFSCYVFDASDRLLVTWRARSKKTWPGVRTNSCCGHPGPGESMRDAVVRRLWQELGVSVQRLDLVLPRFRYRAVMADGMVENELCPVYRAYADSAAMLTINPAEVDSAEWYPWHAYVADAAARPGSISPWSALQVAELVDLGADPASWPVRDDSELPAAAVA</sequence>
<dbReference type="NCBIfam" id="TIGR02150">
    <property type="entry name" value="IPP_isom_1"/>
    <property type="match status" value="1"/>
</dbReference>
<evidence type="ECO:0000256" key="9">
    <source>
        <dbReference type="ARBA" id="ARBA00023235"/>
    </source>
</evidence>
<keyword evidence="6 10" id="KW-0460">Magnesium</keyword>
<dbReference type="Pfam" id="PF00293">
    <property type="entry name" value="NUDIX"/>
    <property type="match status" value="1"/>
</dbReference>
<comment type="similarity">
    <text evidence="2 10">Belongs to the IPP isomerase type 1 family.</text>
</comment>
<feature type="binding site" evidence="10">
    <location>
        <position position="125"/>
    </location>
    <ligand>
        <name>Mn(2+)</name>
        <dbReference type="ChEBI" id="CHEBI:29035"/>
    </ligand>
</feature>
<organism evidence="12 13">
    <name type="scientific">Plantactinospora endophytica</name>
    <dbReference type="NCBI Taxonomy" id="673535"/>
    <lineage>
        <taxon>Bacteria</taxon>
        <taxon>Bacillati</taxon>
        <taxon>Actinomycetota</taxon>
        <taxon>Actinomycetes</taxon>
        <taxon>Micromonosporales</taxon>
        <taxon>Micromonosporaceae</taxon>
        <taxon>Plantactinospora</taxon>
    </lineage>
</organism>
<evidence type="ECO:0000259" key="11">
    <source>
        <dbReference type="PROSITE" id="PS51462"/>
    </source>
</evidence>
<feature type="binding site" evidence="10">
    <location>
        <position position="78"/>
    </location>
    <ligand>
        <name>Mn(2+)</name>
        <dbReference type="ChEBI" id="CHEBI:29035"/>
    </ligand>
</feature>
<evidence type="ECO:0000313" key="12">
    <source>
        <dbReference type="EMBL" id="GIG92126.1"/>
    </source>
</evidence>
<evidence type="ECO:0000256" key="2">
    <source>
        <dbReference type="ARBA" id="ARBA00007579"/>
    </source>
</evidence>
<dbReference type="Gene3D" id="3.90.79.10">
    <property type="entry name" value="Nucleoside Triphosphate Pyrophosphohydrolase"/>
    <property type="match status" value="1"/>
</dbReference>
<feature type="active site" evidence="10">
    <location>
        <position position="125"/>
    </location>
</feature>
<keyword evidence="8 10" id="KW-0414">Isoprene biosynthesis</keyword>
<comment type="function">
    <text evidence="10">Catalyzes the 1,3-allylic rearrangement of the homoallylic substrate isopentenyl (IPP) to its highly electrophilic allylic isomer, dimethylallyl diphosphate (DMAPP).</text>
</comment>
<accession>A0ABQ4EBL6</accession>
<evidence type="ECO:0000256" key="10">
    <source>
        <dbReference type="HAMAP-Rule" id="MF_00202"/>
    </source>
</evidence>
<feature type="binding site" evidence="10">
    <location>
        <position position="41"/>
    </location>
    <ligand>
        <name>Mn(2+)</name>
        <dbReference type="ChEBI" id="CHEBI:29035"/>
    </ligand>
</feature>
<dbReference type="SUPFAM" id="SSF55811">
    <property type="entry name" value="Nudix"/>
    <property type="match status" value="1"/>
</dbReference>
<name>A0ABQ4EBL6_9ACTN</name>
<protein>
    <recommendedName>
        <fullName evidence="3 10">Isopentenyl-diphosphate Delta-isomerase</fullName>
        <shortName evidence="10">IPP isomerase</shortName>
        <ecNumber evidence="3 10">5.3.3.2</ecNumber>
    </recommendedName>
    <alternativeName>
        <fullName evidence="10">IPP:DMAPP isomerase</fullName>
    </alternativeName>
    <alternativeName>
        <fullName evidence="10">Isopentenyl pyrophosphate isomerase</fullName>
    </alternativeName>
</protein>
<comment type="catalytic activity">
    <reaction evidence="10">
        <text>isopentenyl diphosphate = dimethylallyl diphosphate</text>
        <dbReference type="Rhea" id="RHEA:23284"/>
        <dbReference type="ChEBI" id="CHEBI:57623"/>
        <dbReference type="ChEBI" id="CHEBI:128769"/>
        <dbReference type="EC" id="5.3.3.2"/>
    </reaction>
</comment>
<comment type="caution">
    <text evidence="12">The sequence shown here is derived from an EMBL/GenBank/DDBJ whole genome shotgun (WGS) entry which is preliminary data.</text>
</comment>
<keyword evidence="9 10" id="KW-0413">Isomerase</keyword>
<feature type="active site" evidence="10">
    <location>
        <position position="76"/>
    </location>
</feature>
<evidence type="ECO:0000256" key="6">
    <source>
        <dbReference type="ARBA" id="ARBA00022842"/>
    </source>
</evidence>
<feature type="binding site" evidence="10">
    <location>
        <position position="123"/>
    </location>
    <ligand>
        <name>Mn(2+)</name>
        <dbReference type="ChEBI" id="CHEBI:29035"/>
    </ligand>
</feature>
<gene>
    <name evidence="10 12" type="primary">idi</name>
    <name evidence="12" type="ORF">Pen02_70620</name>
</gene>
<dbReference type="InterPro" id="IPR011876">
    <property type="entry name" value="IsopentenylPP_isomerase_typ1"/>
</dbReference>
<evidence type="ECO:0000256" key="5">
    <source>
        <dbReference type="ARBA" id="ARBA00022723"/>
    </source>
</evidence>
<evidence type="ECO:0000256" key="1">
    <source>
        <dbReference type="ARBA" id="ARBA00004826"/>
    </source>
</evidence>
<feature type="domain" description="Nudix hydrolase" evidence="11">
    <location>
        <begin position="39"/>
        <end position="175"/>
    </location>
</feature>
<evidence type="ECO:0000256" key="4">
    <source>
        <dbReference type="ARBA" id="ARBA00022490"/>
    </source>
</evidence>
<dbReference type="HAMAP" id="MF_00202">
    <property type="entry name" value="Idi"/>
    <property type="match status" value="1"/>
</dbReference>
<dbReference type="InterPro" id="IPR000086">
    <property type="entry name" value="NUDIX_hydrolase_dom"/>
</dbReference>
<dbReference type="PANTHER" id="PTHR10885:SF0">
    <property type="entry name" value="ISOPENTENYL-DIPHOSPHATE DELTA-ISOMERASE"/>
    <property type="match status" value="1"/>
</dbReference>
<dbReference type="InterPro" id="IPR056375">
    <property type="entry name" value="Idi_bact"/>
</dbReference>
<dbReference type="Proteomes" id="UP000646749">
    <property type="component" value="Unassembled WGS sequence"/>
</dbReference>
<dbReference type="EC" id="5.3.3.2" evidence="3 10"/>
<evidence type="ECO:0000256" key="7">
    <source>
        <dbReference type="ARBA" id="ARBA00023211"/>
    </source>
</evidence>
<feature type="binding site" evidence="10">
    <location>
        <position position="96"/>
    </location>
    <ligand>
        <name>Mg(2+)</name>
        <dbReference type="ChEBI" id="CHEBI:18420"/>
    </ligand>
</feature>
<dbReference type="NCBIfam" id="NF002995">
    <property type="entry name" value="PRK03759.1"/>
    <property type="match status" value="1"/>
</dbReference>
<evidence type="ECO:0000256" key="8">
    <source>
        <dbReference type="ARBA" id="ARBA00023229"/>
    </source>
</evidence>
<dbReference type="RefSeq" id="WP_203870496.1">
    <property type="nucleotide sequence ID" value="NZ_BONW01000042.1"/>
</dbReference>
<comment type="subcellular location">
    <subcellularLocation>
        <location evidence="10">Cytoplasm</location>
    </subcellularLocation>
</comment>
<dbReference type="PROSITE" id="PS51462">
    <property type="entry name" value="NUDIX"/>
    <property type="match status" value="1"/>
</dbReference>
<evidence type="ECO:0000313" key="13">
    <source>
        <dbReference type="Proteomes" id="UP000646749"/>
    </source>
</evidence>
<evidence type="ECO:0000256" key="3">
    <source>
        <dbReference type="ARBA" id="ARBA00012057"/>
    </source>
</evidence>
<dbReference type="PANTHER" id="PTHR10885">
    <property type="entry name" value="ISOPENTENYL-DIPHOSPHATE DELTA-ISOMERASE"/>
    <property type="match status" value="1"/>
</dbReference>
<comment type="cofactor">
    <cofactor evidence="10">
        <name>Mg(2+)</name>
        <dbReference type="ChEBI" id="CHEBI:18420"/>
    </cofactor>
    <text evidence="10">Binds 1 Mg(2+) ion per subunit. The magnesium ion binds only when substrate is bound.</text>
</comment>
<comment type="cofactor">
    <cofactor evidence="10">
        <name>Mn(2+)</name>
        <dbReference type="ChEBI" id="CHEBI:29035"/>
    </cofactor>
    <text evidence="10">Binds 1 Mn(2+) ion per subunit.</text>
</comment>
<reference evidence="12 13" key="1">
    <citation type="submission" date="2021-01" db="EMBL/GenBank/DDBJ databases">
        <title>Whole genome shotgun sequence of Plantactinospora endophytica NBRC 110450.</title>
        <authorList>
            <person name="Komaki H."/>
            <person name="Tamura T."/>
        </authorList>
    </citation>
    <scope>NUCLEOTIDE SEQUENCE [LARGE SCALE GENOMIC DNA]</scope>
    <source>
        <strain evidence="12 13">NBRC 110450</strain>
    </source>
</reference>
<proteinExistence type="inferred from homology"/>
<dbReference type="EMBL" id="BONW01000042">
    <property type="protein sequence ID" value="GIG92126.1"/>
    <property type="molecule type" value="Genomic_DNA"/>
</dbReference>
<keyword evidence="13" id="KW-1185">Reference proteome</keyword>
<comment type="pathway">
    <text evidence="1 10">Isoprenoid biosynthesis; dimethylallyl diphosphate biosynthesis; dimethylallyl diphosphate from isopentenyl diphosphate: step 1/1.</text>
</comment>
<dbReference type="PIRSF" id="PIRSF018427">
    <property type="entry name" value="Isopntndiph_ism"/>
    <property type="match status" value="1"/>
</dbReference>
<keyword evidence="5 10" id="KW-0479">Metal-binding</keyword>
<dbReference type="CDD" id="cd02885">
    <property type="entry name" value="NUDIX_IPP_Isomerase"/>
    <property type="match status" value="1"/>
</dbReference>
<keyword evidence="7 10" id="KW-0464">Manganese</keyword>
<dbReference type="InterPro" id="IPR015797">
    <property type="entry name" value="NUDIX_hydrolase-like_dom_sf"/>
</dbReference>